<gene>
    <name evidence="6" type="ORF">D623_10022033</name>
</gene>
<dbReference type="InterPro" id="IPR015940">
    <property type="entry name" value="UBA"/>
</dbReference>
<evidence type="ECO:0000259" key="5">
    <source>
        <dbReference type="PROSITE" id="PS50030"/>
    </source>
</evidence>
<dbReference type="GO" id="GO:0045053">
    <property type="term" value="P:protein retention in Golgi apparatus"/>
    <property type="evidence" value="ECO:0007669"/>
    <property type="project" value="TreeGrafter"/>
</dbReference>
<evidence type="ECO:0000313" key="7">
    <source>
        <dbReference type="Proteomes" id="UP000052978"/>
    </source>
</evidence>
<evidence type="ECO:0000256" key="4">
    <source>
        <dbReference type="SAM" id="MobiDB-lite"/>
    </source>
</evidence>
<keyword evidence="2" id="KW-0813">Transport</keyword>
<dbReference type="SMART" id="SM00165">
    <property type="entry name" value="UBA"/>
    <property type="match status" value="1"/>
</dbReference>
<dbReference type="PANTHER" id="PTHR16166">
    <property type="entry name" value="VACUOLAR PROTEIN SORTING-ASSOCIATED PROTEIN VPS13"/>
    <property type="match status" value="1"/>
</dbReference>
<dbReference type="PANTHER" id="PTHR16166:SF141">
    <property type="entry name" value="INTERMEMBRANE LIPID TRANSFER PROTEIN VPS13D"/>
    <property type="match status" value="1"/>
</dbReference>
<dbReference type="PROSITE" id="PS50030">
    <property type="entry name" value="UBA"/>
    <property type="match status" value="1"/>
</dbReference>
<evidence type="ECO:0000256" key="3">
    <source>
        <dbReference type="ARBA" id="ARBA00023055"/>
    </source>
</evidence>
<dbReference type="eggNOG" id="KOG1796">
    <property type="taxonomic scope" value="Eukaryota"/>
</dbReference>
<evidence type="ECO:0000256" key="2">
    <source>
        <dbReference type="ARBA" id="ARBA00022448"/>
    </source>
</evidence>
<protein>
    <submittedName>
        <fullName evidence="6">Vacuolar protein sorting-associated protein 13D</fullName>
    </submittedName>
</protein>
<feature type="region of interest" description="Disordered" evidence="4">
    <location>
        <begin position="1751"/>
        <end position="1779"/>
    </location>
</feature>
<dbReference type="InterPro" id="IPR056747">
    <property type="entry name" value="VPS13-like_M"/>
</dbReference>
<feature type="domain" description="UBA" evidence="5">
    <location>
        <begin position="2719"/>
        <end position="2762"/>
    </location>
</feature>
<feature type="compositionally biased region" description="Polar residues" evidence="4">
    <location>
        <begin position="1464"/>
        <end position="1473"/>
    </location>
</feature>
<reference evidence="6 7" key="1">
    <citation type="journal article" date="2013" name="Nat. Commun.">
        <title>Genome analysis reveals insights into physiology and longevity of the Brandt's bat Myotis brandtii.</title>
        <authorList>
            <person name="Seim I."/>
            <person name="Fang X."/>
            <person name="Xiong Z."/>
            <person name="Lobanov A.V."/>
            <person name="Huang Z."/>
            <person name="Ma S."/>
            <person name="Feng Y."/>
            <person name="Turanov A.A."/>
            <person name="Zhu Y."/>
            <person name="Lenz T.L."/>
            <person name="Gerashchenko M.V."/>
            <person name="Fan D."/>
            <person name="Hee Yim S."/>
            <person name="Yao X."/>
            <person name="Jordan D."/>
            <person name="Xiong Y."/>
            <person name="Ma Y."/>
            <person name="Lyapunov A.N."/>
            <person name="Chen G."/>
            <person name="Kulakova O.I."/>
            <person name="Sun Y."/>
            <person name="Lee S.G."/>
            <person name="Bronson R.T."/>
            <person name="Moskalev A.A."/>
            <person name="Sunyaev S.R."/>
            <person name="Zhang G."/>
            <person name="Krogh A."/>
            <person name="Wang J."/>
            <person name="Gladyshev V.N."/>
        </authorList>
    </citation>
    <scope>NUCLEOTIDE SEQUENCE [LARGE SCALE GENOMIC DNA]</scope>
</reference>
<evidence type="ECO:0000256" key="1">
    <source>
        <dbReference type="ARBA" id="ARBA00006545"/>
    </source>
</evidence>
<dbReference type="Pfam" id="PF12624">
    <property type="entry name" value="VPS13_N"/>
    <property type="match status" value="1"/>
</dbReference>
<dbReference type="InterPro" id="IPR009543">
    <property type="entry name" value="VPS13_VAB"/>
</dbReference>
<comment type="similarity">
    <text evidence="1">Belongs to the VPS13 family.</text>
</comment>
<dbReference type="Proteomes" id="UP000052978">
    <property type="component" value="Unassembled WGS sequence"/>
</dbReference>
<dbReference type="InterPro" id="IPR026847">
    <property type="entry name" value="VPS13"/>
</dbReference>
<feature type="compositionally biased region" description="Pro residues" evidence="4">
    <location>
        <begin position="784"/>
        <end position="793"/>
    </location>
</feature>
<dbReference type="eggNOG" id="KOG1809">
    <property type="taxonomic scope" value="Eukaryota"/>
</dbReference>
<feature type="region of interest" description="Disordered" evidence="4">
    <location>
        <begin position="2211"/>
        <end position="2231"/>
    </location>
</feature>
<feature type="region of interest" description="Disordered" evidence="4">
    <location>
        <begin position="1449"/>
        <end position="1475"/>
    </location>
</feature>
<feature type="region of interest" description="Disordered" evidence="4">
    <location>
        <begin position="756"/>
        <end position="805"/>
    </location>
</feature>
<keyword evidence="7" id="KW-1185">Reference proteome</keyword>
<dbReference type="GO" id="GO:0007005">
    <property type="term" value="P:mitochondrion organization"/>
    <property type="evidence" value="ECO:0007669"/>
    <property type="project" value="TreeGrafter"/>
</dbReference>
<dbReference type="CDD" id="cd23453">
    <property type="entry name" value="beta-trefoil_Ricin_VPS13D"/>
    <property type="match status" value="1"/>
</dbReference>
<keyword evidence="3" id="KW-0445">Lipid transport</keyword>
<dbReference type="InterPro" id="IPR009060">
    <property type="entry name" value="UBA-like_sf"/>
</dbReference>
<dbReference type="InterPro" id="IPR041969">
    <property type="entry name" value="VP13D_UBA"/>
</dbReference>
<name>S7N569_MYOBR</name>
<evidence type="ECO:0000313" key="6">
    <source>
        <dbReference type="EMBL" id="EPQ12234.1"/>
    </source>
</evidence>
<proteinExistence type="inferred from homology"/>
<dbReference type="Pfam" id="PF25036">
    <property type="entry name" value="VPS13_VAB"/>
    <property type="match status" value="1"/>
</dbReference>
<accession>S7N569</accession>
<dbReference type="FunFam" id="1.10.8.10:FF:000057">
    <property type="entry name" value="Vacuolar protein sorting 13 homolog D"/>
    <property type="match status" value="1"/>
</dbReference>
<dbReference type="CDD" id="cd14306">
    <property type="entry name" value="UBA_VP13D"/>
    <property type="match status" value="1"/>
</dbReference>
<feature type="region of interest" description="Disordered" evidence="4">
    <location>
        <begin position="2156"/>
        <end position="2192"/>
    </location>
</feature>
<dbReference type="GO" id="GO:0006869">
    <property type="term" value="P:lipid transport"/>
    <property type="evidence" value="ECO:0007669"/>
    <property type="project" value="UniProtKB-KW"/>
</dbReference>
<dbReference type="EMBL" id="KE163474">
    <property type="protein sequence ID" value="EPQ12234.1"/>
    <property type="molecule type" value="Genomic_DNA"/>
</dbReference>
<organism evidence="6 7">
    <name type="scientific">Myotis brandtii</name>
    <name type="common">Brandt's bat</name>
    <dbReference type="NCBI Taxonomy" id="109478"/>
    <lineage>
        <taxon>Eukaryota</taxon>
        <taxon>Metazoa</taxon>
        <taxon>Chordata</taxon>
        <taxon>Craniata</taxon>
        <taxon>Vertebrata</taxon>
        <taxon>Euteleostomi</taxon>
        <taxon>Mammalia</taxon>
        <taxon>Eutheria</taxon>
        <taxon>Laurasiatheria</taxon>
        <taxon>Chiroptera</taxon>
        <taxon>Yangochiroptera</taxon>
        <taxon>Vespertilionidae</taxon>
        <taxon>Myotis</taxon>
    </lineage>
</organism>
<dbReference type="SUPFAM" id="SSF46934">
    <property type="entry name" value="UBA-like"/>
    <property type="match status" value="1"/>
</dbReference>
<dbReference type="InterPro" id="IPR026854">
    <property type="entry name" value="VPS13_N"/>
</dbReference>
<dbReference type="Gene3D" id="1.10.8.10">
    <property type="entry name" value="DNA helicase RuvA subunit, C-terminal domain"/>
    <property type="match status" value="1"/>
</dbReference>
<sequence>MLEGLVAWVLNTYLGKYVNNLNTDQLSVALLKGAVELENLPLKKDALKELELPFEVKAGLIGKVTLQIPFYRPHVDPWVISISSLHLIGAPEKIQNFNDEKEKLLERERKRALLQALEEKWKARQKSFDLEEHRGETRDNERQQKGESYWYSVTASVVTRIVENIELKIQDVHLRFEDGITNPSHPFAFGICIKNVSMQNAVNEPVQKLMRKKQLDVAEFSIYWDVDCTLLGDLPQLELQEAMGKSMESRDHHYILEPVCASALLRRNCSKEPLRSRHTPRFECDIQLETIPLKLSQLQYRQIMGFLKELERKERQAKFRKWKPKVAISGNCREWWYFALDANLHEIREQRKRCTWDFLLHRARDAVSYTDKYFSKLKGGLLSADDTEEMCRIEEEQSFEELKILRELVHERFYKQEELAESLREPQFDSPGDCPGDPGSGAGSGMLQYLQSWFPGWGGWSGKPVEGLSAEQHEQWTPEEILGTEDFFDPAADASCMNTYTRRDHVFAKLNLQLQRGTVTLSHQEPGTPQTQESAFMQLEFSDVKLLAESLPRRNSSLLLVRLGGLFLRDLATEGTMFPLLVFPNPEKEVGRVSQSFGLQTTSADRSDHYPAADPDAPVFEMLYERNPVHSHFERRLNVSTRPLNIIYNPQAIKKVADFFYKGKVHTSGFGYQSELELRVAEAARRQYDKLKMQTKAEIRQTLDRLLVGDFIEDSKRWTVRLDISAPQVIFPDDFKFKNPVLVVVDLGRMLLTNTQDDSKRKSVDESASEENQFSDDEYMTPLATPPNTPPPETSSSNEEKTPPFSISEEQLQAHLLSTKMYERYSLSFMDLQIMVGRVKDNWKHVQDIDVGPTHVVEKFNVHLQLERRLIYTSDPKYPGAVLSGNLPDLKIHINEDKISALKNCFALLTMPEMKTSDSQIKEKIFPQEGPRGTLQDSVMNLTQSIVMLEQHTREVLVESQLLLAEFKVNCMQLGVESNGQYISVLKVFGTNAHFVKRPYDAEVSLTVHGLLLVDTMQTYGADFDLLMASHKNLSFDIPTGSLRASRSQSPVSGSSVAPFTNVVTVSDPSAASVSLDRVLTKEQESLIKLEYQFVSSECPSMNLDSTLQVISLQVNNLDIILNPETIVELIGFLQKSFPKEKDDLSPQPLMTDFERSFREEETYQATYEQNTEVAVEIHRLNLLLLRTVGMANGEKYGRKIATASIGGTKVNVSMGSTFDMNGSLGCLQLMDLTQDNIKNQYVVSIGNSMGYENIVSDISYFESVFVRMEEATLHEALSFTFVEKSKQECFLNLKMASLHYNHSAKFLKELTLSMDELEENFRSMLKSAATKVTTVLATKTAEYSEMVSLFETPRKTRESFSLEDNEIYGFSPAASHADTVKLILNINIESPVVSIPRKPGSPELLVGHLGQIFIQNFVAGDDESRSDRLQVEIKDIKLYSLNCTQLAGREGPGSDVSRASYPPSGSASTNSQEEAHFTRHDFFESLHRGQAFHILNNTTIQFKLEKIPIERESELTFSLSPDDLGTSSIMKIEGKFVNPVQVVLAKHVYEQVLQTLDNLVYSEDLNKFPVSAASSPCPNSPLPSLSTCGEPSLERKENGLFSHSSLSNSSQKSLSVKEVKSFTQIQANFCISELQVQLSGDLTLGAQGLVSLKFQDFEVEFNKDHPQTLSIQIALRSLLMEDLLEKNPDSKYKNLMVSRGAPKPSSLAQKEYLSQSCPSISNVEYPDMPRSLPSHMEEAPNVFQLYQRPTSASKKKPKEVQDQDCPLTPPPSPTVDEPKTLAGKSKFDDSLVHINIFLVDKKHPEFSSIYNRINRSIDVDFNCLDVLITLQTWVVILDFFGIGSTADNHAMKVPTPEDILQNVKSEANALPEPELQDPVNTKLDLKVHSLSLVLNKTTSELAKANVSKLVAHLEMIEGDLALQGSIGSLSLSDLTAHGEFYRERFTTSGEEALIFQTFKYGRPDPLLRREHDIRVSLQMASVQYVHTQRFQAEVVAFIQHFTQLQDVLGRQRAAIEGQTVKGLNHRWLVSEFWNPEYGRPDPLLRREHDIRVSLQMASVQYVHTQRFQAEVVAFIQHFTQLQDVLGRQRAAIEGQTVRDQAQRCSRVLLDIEAGAPVLLIPESSRSNNLIVANLGKLKVKNRFLFAGFPGTFSLQDKESVPSASPVSFPKHSMRKTTGTEDPKDSHTEGLFMAPPAGVGVGVLKSELMPSASTKQQGQQATPSVGQVSSSPEDHVCLLDCIVVDLQDMDIFAAERRPREYSKASDDSSGDLVFPSYFVRQTGGSLLTEPCRLKLQVERNLDREISHTVPDISIHGNLSSVHCSLDLYKYKLIRGLLENNLGEPIEEFMRPYDLQDPRIHTVLSGEVYTCMCFLMDMVNVSLELKDPKGREGAGSLARFDFKKCKLLFESFSNQTKSVNLVSHSMMAFDTRYAGQKASPGTTNVFSCIFQPSKNSSTAQGSIQIELHFRSTKDSSCFTVVLNNLRVFLIFDWLLLVHDFLHTPSDIKKQANVTPSRHRNSSSESAVVPKTVKSGVVTRRSSLPVSTEKHLEVKVNVTGTEFVVVEDVSCFDTNAIILKGTTVLTYKPRFVDRPFSGSLFGIEVFSCRLGNEHDTALSIVDPVQIQVELVGNSSYQNSSGLMDAFNSTDFPPILEIQLQALDIRLSYNDVQLFLAIAKSIPEQANAAVPDTVALEASSVSSGLSGSTRVGEEIREGTRHTLDPVLELQLARLQELGFSMDDCRKALLVCQGQLKKAASWLFKNAEPLKSLSLASNSQESQGTAPAHLISGVEIKAESVCICFIDDCMDRDVPLAELTFSRLNFLQRVRTSPEGHAHFTLSGDYYNRALSGWEPFLEPWPCTVSWQQQAASRLHPPRLKLEAKAKTRLDINITSVLIDQYVSTKESWMADYCKEDKEIDSTTTEDWMGSSVDPPCFGQSLPLVYLRTRSTASLTNLEHQMYARAEVKTPKRRQPFVPFALRNHTGCTLWFATLTTTPTRAALSHSGSPGGVPEGDGTFLDDTHNVSEWREVLTGEEIPFEFEARGKLRHRHTHDLRIHQLQVRVNGWEQVSPVSVDKVGTFFRYAAPDKNSSSSTIGSPSSRTNIIHPQVYFSALPPVRVVFAVTMEGSARKVITVRSALIVKNRLETPMELRLDSPSAPDKPVVLPAVMPGDSFAVPLHLTSWRLQARPKGLGVFFCKAPIHWTNVVKTAEVSSSKRECHSMDTEKNRFFRFCVAIKKENYPDYMPSNIFSDSAKQIFRQPGHTIYLLPTVVICNLLPCELDFYVKGMPINGTLKPGKEVALHTADTAQNIELGVSLENFPLCKELLIPPGTQNYMVRMRLYDTNRRQLNLTIRIVCRAEGSLKIFISAPYWLINKTGLPLIFRQDNTKTDAAGQFEEHELARSLSPLLFCYADKEQPNLCTMRIGRGIHPEGMPGWCQGFSLDGGSGVRALKVIQHGNRPGLIYNIGIDVKKGRGRYIDTCMVIFAPRYLLDNKSSHKLAFAQREFARGQGTANPDGYISTLPGSSVVFHWPRNDYDQLLCVRLMDVPNCIWSGGFEVNKNNSFHINMRDTLGKCFFLRVEITLRGATYRISFSDTDQLPPPFRIDNFSKVPVVFTQHGVAEPRLRTEVKPMTSLDYAWDEPALPPFITLTVKGAGSSEINCNMNDFQDNRQLYYENFIYIAATYTFSGLQEGTGRPVASNKAVTCAELVLDVSPKTQRVILKKKEPGKRSQLWRMTGTGMLAHEGSSVPHNPNKPSAARSTEGSAILDIAGLAAVTDNRYEPLMLRKPDRRRSTTQTWSFREGKLTCGLHGLVVQAKGGLSGLFDGAEVVLGPDTSMEILGPVPPEQQFINQKLRPGSGILSIRVIPDGPTRALQIMDFSQRKSDRSSYEVDELPVTEQELQKLKNPGTEQELEVLVKLEGGIGLSLINKVPEELVFASLTGINVHYTQLATSHMLELSIQDVQVDNQLIGTTQPFMLYVTPLSNENEVIETGPAVQVNAVKFPSKSALTNIYKHLMVTAQRFTVQIEEKLLLKLLSFFGYDQAESEVEKYDENLHEKTDEQGGTPIRYYFENLKISIPQIRLSVFTSNKLPLDLKALKSTLGFPLIRFEDAVINLDPFTRVHPYETKEFIINDILKHFQEELLSQAARILGSVDFLGNPMGLLNDVSEGVTGLIKYGNVGGLIRNVTHGVSNSAAKNLPVPPHSFHDEVQTEVRLLERSDPLSCLHSAAGQRGVREKEVVATALTQLVCLFSASFTRILAVYPGLYTRLAPEDQFAGTLSDGLGKTMDNRHQSEREYIRYHAATSGEHLVAGIHGLAHGIIGGLTSVITSTVEGVKTEGGVSGFISGLGKGLVGTVTKPVAGALDFASETAQAVRDTATLSGPRTQAHRVRKPRCCTGPQGLLPRYSESQAEGQEQLFKLTDNIQDEFFIAVENIDSYCVLISSKAVYFLKSGDYVDREAIFLEVKYDDLYHCLVSKDHGKVYVQVTKKAVNTSSGVSIPGPSQQKPMVHVKSEVLAVKLSQEINYAKSLYYEQQLMLRLSENQEQLELDS</sequence>
<feature type="compositionally biased region" description="Acidic residues" evidence="4">
    <location>
        <begin position="767"/>
        <end position="779"/>
    </location>
</feature>
<dbReference type="GO" id="GO:0006623">
    <property type="term" value="P:protein targeting to vacuole"/>
    <property type="evidence" value="ECO:0007669"/>
    <property type="project" value="TreeGrafter"/>
</dbReference>
<dbReference type="Pfam" id="PF25033">
    <property type="entry name" value="VPS13_M"/>
    <property type="match status" value="2"/>
</dbReference>
<feature type="compositionally biased region" description="Basic and acidic residues" evidence="4">
    <location>
        <begin position="2178"/>
        <end position="2188"/>
    </location>
</feature>